<reference evidence="7 8" key="1">
    <citation type="submission" date="2021-03" db="EMBL/GenBank/DDBJ databases">
        <title>Sequencing the genomes of 1000 actinobacteria strains.</title>
        <authorList>
            <person name="Klenk H.-P."/>
        </authorList>
    </citation>
    <scope>NUCLEOTIDE SEQUENCE [LARGE SCALE GENOMIC DNA]</scope>
    <source>
        <strain evidence="7 8">DSM 24221</strain>
    </source>
</reference>
<keyword evidence="4 5" id="KW-0472">Membrane</keyword>
<sequence>MSPSAIARPTGPRALVADDEVLTGEAVALDLQPIGLGMRTLGGLIDMVAGWLLFLALLWGAGTIAAAGIIDQGTIQILTIVLLVMSFVGLPLTVETMTRGRSLGKLAAGGRIVRTDGGAIGFRHAFIRALVGVLEIYMTFGGIAILVGTFTPRAQRLGDLVAGTYSERVRRPKLPPPAPGVPPELVHWAEIADVSRLPPRVDSRVTRFATGGAKIDPRIRARLAADLMHDVAPFVTPLPDASPEVVLQGVAAVRRERDRTALENENIRVARLAGDSVVVFSSEPSAERAV</sequence>
<protein>
    <submittedName>
        <fullName evidence="7">RDD family membrane protein YckC</fullName>
    </submittedName>
</protein>
<feature type="transmembrane region" description="Helical" evidence="5">
    <location>
        <begin position="77"/>
        <end position="94"/>
    </location>
</feature>
<keyword evidence="2 5" id="KW-0812">Transmembrane</keyword>
<evidence type="ECO:0000256" key="3">
    <source>
        <dbReference type="ARBA" id="ARBA00022989"/>
    </source>
</evidence>
<feature type="transmembrane region" description="Helical" evidence="5">
    <location>
        <begin position="48"/>
        <end position="70"/>
    </location>
</feature>
<dbReference type="Pfam" id="PF06271">
    <property type="entry name" value="RDD"/>
    <property type="match status" value="1"/>
</dbReference>
<proteinExistence type="predicted"/>
<comment type="subcellular location">
    <subcellularLocation>
        <location evidence="1">Membrane</location>
        <topology evidence="1">Multi-pass membrane protein</topology>
    </subcellularLocation>
</comment>
<dbReference type="InterPro" id="IPR010432">
    <property type="entry name" value="RDD"/>
</dbReference>
<accession>A0ABS4ZJX6</accession>
<feature type="transmembrane region" description="Helical" evidence="5">
    <location>
        <begin position="125"/>
        <end position="147"/>
    </location>
</feature>
<keyword evidence="8" id="KW-1185">Reference proteome</keyword>
<evidence type="ECO:0000256" key="4">
    <source>
        <dbReference type="ARBA" id="ARBA00023136"/>
    </source>
</evidence>
<evidence type="ECO:0000313" key="8">
    <source>
        <dbReference type="Proteomes" id="UP001519362"/>
    </source>
</evidence>
<evidence type="ECO:0000256" key="2">
    <source>
        <dbReference type="ARBA" id="ARBA00022692"/>
    </source>
</evidence>
<gene>
    <name evidence="7" type="ORF">JOF34_002172</name>
</gene>
<dbReference type="PANTHER" id="PTHR38480:SF1">
    <property type="entry name" value="SLR0254 PROTEIN"/>
    <property type="match status" value="1"/>
</dbReference>
<dbReference type="PANTHER" id="PTHR38480">
    <property type="entry name" value="SLR0254 PROTEIN"/>
    <property type="match status" value="1"/>
</dbReference>
<keyword evidence="3 5" id="KW-1133">Transmembrane helix</keyword>
<organism evidence="7 8">
    <name type="scientific">Microbacterium amylolyticum</name>
    <dbReference type="NCBI Taxonomy" id="936337"/>
    <lineage>
        <taxon>Bacteria</taxon>
        <taxon>Bacillati</taxon>
        <taxon>Actinomycetota</taxon>
        <taxon>Actinomycetes</taxon>
        <taxon>Micrococcales</taxon>
        <taxon>Microbacteriaceae</taxon>
        <taxon>Microbacterium</taxon>
    </lineage>
</organism>
<dbReference type="EMBL" id="JAGIOL010000001">
    <property type="protein sequence ID" value="MBP2437586.1"/>
    <property type="molecule type" value="Genomic_DNA"/>
</dbReference>
<evidence type="ECO:0000256" key="1">
    <source>
        <dbReference type="ARBA" id="ARBA00004141"/>
    </source>
</evidence>
<name>A0ABS4ZJX6_9MICO</name>
<feature type="domain" description="RDD" evidence="6">
    <location>
        <begin position="35"/>
        <end position="163"/>
    </location>
</feature>
<dbReference type="RefSeq" id="WP_165133603.1">
    <property type="nucleotide sequence ID" value="NZ_CP049253.1"/>
</dbReference>
<dbReference type="Proteomes" id="UP001519362">
    <property type="component" value="Unassembled WGS sequence"/>
</dbReference>
<evidence type="ECO:0000256" key="5">
    <source>
        <dbReference type="SAM" id="Phobius"/>
    </source>
</evidence>
<evidence type="ECO:0000259" key="6">
    <source>
        <dbReference type="Pfam" id="PF06271"/>
    </source>
</evidence>
<evidence type="ECO:0000313" key="7">
    <source>
        <dbReference type="EMBL" id="MBP2437586.1"/>
    </source>
</evidence>
<comment type="caution">
    <text evidence="7">The sequence shown here is derived from an EMBL/GenBank/DDBJ whole genome shotgun (WGS) entry which is preliminary data.</text>
</comment>